<keyword evidence="1" id="KW-1185">Reference proteome</keyword>
<accession>A0A1I8BBP9</accession>
<evidence type="ECO:0000313" key="2">
    <source>
        <dbReference type="WBParaSite" id="MhA1_Contig179.frz3.gene17"/>
    </source>
</evidence>
<protein>
    <submittedName>
        <fullName evidence="2">Glucuronosyltransferase</fullName>
    </submittedName>
</protein>
<organism evidence="1 2">
    <name type="scientific">Meloidogyne hapla</name>
    <name type="common">Root-knot nematode worm</name>
    <dbReference type="NCBI Taxonomy" id="6305"/>
    <lineage>
        <taxon>Eukaryota</taxon>
        <taxon>Metazoa</taxon>
        <taxon>Ecdysozoa</taxon>
        <taxon>Nematoda</taxon>
        <taxon>Chromadorea</taxon>
        <taxon>Rhabditida</taxon>
        <taxon>Tylenchina</taxon>
        <taxon>Tylenchomorpha</taxon>
        <taxon>Tylenchoidea</taxon>
        <taxon>Meloidogynidae</taxon>
        <taxon>Meloidogyninae</taxon>
        <taxon>Meloidogyne</taxon>
    </lineage>
</organism>
<dbReference type="Proteomes" id="UP000095281">
    <property type="component" value="Unplaced"/>
</dbReference>
<reference evidence="2" key="1">
    <citation type="submission" date="2016-11" db="UniProtKB">
        <authorList>
            <consortium name="WormBaseParasite"/>
        </authorList>
    </citation>
    <scope>IDENTIFICATION</scope>
</reference>
<dbReference type="AlphaFoldDB" id="A0A1I8BBP9"/>
<evidence type="ECO:0000313" key="1">
    <source>
        <dbReference type="Proteomes" id="UP000095281"/>
    </source>
</evidence>
<sequence length="206" mass="24226">MQQIQKQVYSFGLAEFNIFAAPFAVFDALGIENTFDVSCSIFYPQYLQFLDDADGNSIDVTQYEVPELNTAEPGDWEEETEEGEKIWKESRKVLNIRNHLIKNINTQLFFIESNSLYNELYDKNEIYVIKSKQMYELFRNIKIHFTNQHINGIFKTFPVHEKIGYIGGIHVEEKNILTDINKKQNHKKVKQNLKNFRKECGRFLGI</sequence>
<proteinExistence type="predicted"/>
<dbReference type="WBParaSite" id="MhA1_Contig179.frz3.gene17">
    <property type="protein sequence ID" value="MhA1_Contig179.frz3.gene17"/>
    <property type="gene ID" value="MhA1_Contig179.frz3.gene17"/>
</dbReference>
<name>A0A1I8BBP9_MELHA</name>